<dbReference type="Proteomes" id="UP000242520">
    <property type="component" value="Unassembled WGS sequence"/>
</dbReference>
<dbReference type="RefSeq" id="WP_178137510.1">
    <property type="nucleotide sequence ID" value="NZ_FQXH01000055.1"/>
</dbReference>
<organism evidence="1 2">
    <name type="scientific">Tepidibacter thalassicus DSM 15285</name>
    <dbReference type="NCBI Taxonomy" id="1123350"/>
    <lineage>
        <taxon>Bacteria</taxon>
        <taxon>Bacillati</taxon>
        <taxon>Bacillota</taxon>
        <taxon>Clostridia</taxon>
        <taxon>Peptostreptococcales</taxon>
        <taxon>Peptostreptococcaceae</taxon>
        <taxon>Tepidibacter</taxon>
    </lineage>
</organism>
<dbReference type="EMBL" id="FQXH01000055">
    <property type="protein sequence ID" value="SHH56323.1"/>
    <property type="molecule type" value="Genomic_DNA"/>
</dbReference>
<keyword evidence="2" id="KW-1185">Reference proteome</keyword>
<gene>
    <name evidence="1" type="ORF">SAMN02744040_02349</name>
</gene>
<evidence type="ECO:0000313" key="2">
    <source>
        <dbReference type="Proteomes" id="UP000242520"/>
    </source>
</evidence>
<reference evidence="2" key="1">
    <citation type="submission" date="2016-11" db="EMBL/GenBank/DDBJ databases">
        <authorList>
            <person name="Varghese N."/>
            <person name="Submissions S."/>
        </authorList>
    </citation>
    <scope>NUCLEOTIDE SEQUENCE [LARGE SCALE GENOMIC DNA]</scope>
    <source>
        <strain evidence="2">DSM 15285</strain>
    </source>
</reference>
<accession>A0A1M5U0Z4</accession>
<proteinExistence type="predicted"/>
<dbReference type="AlphaFoldDB" id="A0A1M5U0Z4"/>
<sequence>MENKSVFIKIVKTFTGTTLTAILAPLALGVETLTGAITNTQFVDFFYYQLALMKC</sequence>
<evidence type="ECO:0000313" key="1">
    <source>
        <dbReference type="EMBL" id="SHH56323.1"/>
    </source>
</evidence>
<name>A0A1M5U0Z4_9FIRM</name>
<protein>
    <submittedName>
        <fullName evidence="1">Uncharacterized protein</fullName>
    </submittedName>
</protein>